<keyword evidence="9 12" id="KW-0472">Membrane</keyword>
<accession>A0A512MBU6</accession>
<evidence type="ECO:0000313" key="14">
    <source>
        <dbReference type="Proteomes" id="UP000321577"/>
    </source>
</evidence>
<keyword evidence="4" id="KW-0479">Metal-binding</keyword>
<keyword evidence="8" id="KW-0350">Heme biosynthesis</keyword>
<keyword evidence="2" id="KW-1003">Cell membrane</keyword>
<gene>
    <name evidence="13" type="ORF">BGE01nite_34990</name>
</gene>
<feature type="transmembrane region" description="Helical" evidence="12">
    <location>
        <begin position="95"/>
        <end position="114"/>
    </location>
</feature>
<keyword evidence="6" id="KW-0560">Oxidoreductase</keyword>
<dbReference type="InterPro" id="IPR003780">
    <property type="entry name" value="COX15/CtaA_fam"/>
</dbReference>
<evidence type="ECO:0000256" key="3">
    <source>
        <dbReference type="ARBA" id="ARBA00022692"/>
    </source>
</evidence>
<dbReference type="PANTHER" id="PTHR35457:SF1">
    <property type="entry name" value="HEME A SYNTHASE"/>
    <property type="match status" value="1"/>
</dbReference>
<evidence type="ECO:0000256" key="5">
    <source>
        <dbReference type="ARBA" id="ARBA00022989"/>
    </source>
</evidence>
<dbReference type="InterPro" id="IPR050450">
    <property type="entry name" value="COX15/CtaA_HemeA_synthase"/>
</dbReference>
<evidence type="ECO:0000256" key="12">
    <source>
        <dbReference type="SAM" id="Phobius"/>
    </source>
</evidence>
<dbReference type="PANTHER" id="PTHR35457">
    <property type="entry name" value="HEME A SYNTHASE"/>
    <property type="match status" value="1"/>
</dbReference>
<keyword evidence="3 12" id="KW-0812">Transmembrane</keyword>
<feature type="transmembrane region" description="Helical" evidence="12">
    <location>
        <begin position="7"/>
        <end position="25"/>
    </location>
</feature>
<proteinExistence type="predicted"/>
<evidence type="ECO:0000256" key="9">
    <source>
        <dbReference type="ARBA" id="ARBA00023136"/>
    </source>
</evidence>
<feature type="transmembrane region" description="Helical" evidence="12">
    <location>
        <begin position="305"/>
        <end position="323"/>
    </location>
</feature>
<feature type="transmembrane region" description="Helical" evidence="12">
    <location>
        <begin position="157"/>
        <end position="176"/>
    </location>
</feature>
<evidence type="ECO:0000256" key="7">
    <source>
        <dbReference type="ARBA" id="ARBA00023004"/>
    </source>
</evidence>
<comment type="pathway">
    <text evidence="11">Porphyrin-containing compound metabolism.</text>
</comment>
<dbReference type="OrthoDB" id="9816428at2"/>
<dbReference type="EMBL" id="BKAG01000026">
    <property type="protein sequence ID" value="GEP44208.1"/>
    <property type="molecule type" value="Genomic_DNA"/>
</dbReference>
<dbReference type="GO" id="GO:0016491">
    <property type="term" value="F:oxidoreductase activity"/>
    <property type="evidence" value="ECO:0007669"/>
    <property type="project" value="UniProtKB-KW"/>
</dbReference>
<evidence type="ECO:0000256" key="6">
    <source>
        <dbReference type="ARBA" id="ARBA00023002"/>
    </source>
</evidence>
<evidence type="ECO:0000256" key="2">
    <source>
        <dbReference type="ARBA" id="ARBA00022475"/>
    </source>
</evidence>
<feature type="transmembrane region" description="Helical" evidence="12">
    <location>
        <begin position="126"/>
        <end position="145"/>
    </location>
</feature>
<evidence type="ECO:0000256" key="1">
    <source>
        <dbReference type="ARBA" id="ARBA00004141"/>
    </source>
</evidence>
<organism evidence="13 14">
    <name type="scientific">Brevifollis gellanilyticus</name>
    <dbReference type="NCBI Taxonomy" id="748831"/>
    <lineage>
        <taxon>Bacteria</taxon>
        <taxon>Pseudomonadati</taxon>
        <taxon>Verrucomicrobiota</taxon>
        <taxon>Verrucomicrobiia</taxon>
        <taxon>Verrucomicrobiales</taxon>
        <taxon>Verrucomicrobiaceae</taxon>
    </lineage>
</organism>
<keyword evidence="5 12" id="KW-1133">Transmembrane helix</keyword>
<dbReference type="RefSeq" id="WP_146851932.1">
    <property type="nucleotide sequence ID" value="NZ_BKAG01000026.1"/>
</dbReference>
<dbReference type="GO" id="GO:0006784">
    <property type="term" value="P:heme A biosynthetic process"/>
    <property type="evidence" value="ECO:0007669"/>
    <property type="project" value="InterPro"/>
</dbReference>
<reference evidence="13 14" key="1">
    <citation type="submission" date="2019-07" db="EMBL/GenBank/DDBJ databases">
        <title>Whole genome shotgun sequence of Brevifollis gellanilyticus NBRC 108608.</title>
        <authorList>
            <person name="Hosoyama A."/>
            <person name="Uohara A."/>
            <person name="Ohji S."/>
            <person name="Ichikawa N."/>
        </authorList>
    </citation>
    <scope>NUCLEOTIDE SEQUENCE [LARGE SCALE GENOMIC DNA]</scope>
    <source>
        <strain evidence="13 14">NBRC 108608</strain>
    </source>
</reference>
<evidence type="ECO:0000256" key="4">
    <source>
        <dbReference type="ARBA" id="ARBA00022723"/>
    </source>
</evidence>
<evidence type="ECO:0000256" key="11">
    <source>
        <dbReference type="ARBA" id="ARBA00023444"/>
    </source>
</evidence>
<feature type="transmembrane region" description="Helical" evidence="12">
    <location>
        <begin position="276"/>
        <end position="299"/>
    </location>
</feature>
<sequence length="335" mass="37462">MSRFQRYALIAFITVEVLIFVGAIVRTTGSGLGCPDWPFCYGCLVPPSSADEIDFTKIDLEKFLKKAERLGRDPATITPERLKAEFDSTATWIEYINRLTSIPVGLSVMLMWGFSFGEARRGRKRVFITSTLSVLLVGINAWLGARVVLSGLKPGIITLHMALAIMLQCMLVYTAWRGTSQPWRLAWKTKADQTLRWLAWGLFVLVVVEGIMGSQVRELTDELARTHAGHSRAEWVHELEASWVYLIHRSFSWLILAVGFLFFFRSRHVLQHRGWLEISITAIIVSQMLLGVVLANVGIVAVAQVLHIGLSSLLVSGLFLWLLGSGKVYKQGSVS</sequence>
<keyword evidence="10" id="KW-1015">Disulfide bond</keyword>
<dbReference type="Pfam" id="PF02628">
    <property type="entry name" value="COX15-CtaA"/>
    <property type="match status" value="1"/>
</dbReference>
<comment type="subcellular location">
    <subcellularLocation>
        <location evidence="1">Membrane</location>
        <topology evidence="1">Multi-pass membrane protein</topology>
    </subcellularLocation>
</comment>
<dbReference type="Proteomes" id="UP000321577">
    <property type="component" value="Unassembled WGS sequence"/>
</dbReference>
<dbReference type="GO" id="GO:0046872">
    <property type="term" value="F:metal ion binding"/>
    <property type="evidence" value="ECO:0007669"/>
    <property type="project" value="UniProtKB-KW"/>
</dbReference>
<evidence type="ECO:0000313" key="13">
    <source>
        <dbReference type="EMBL" id="GEP44208.1"/>
    </source>
</evidence>
<dbReference type="GO" id="GO:0016020">
    <property type="term" value="C:membrane"/>
    <property type="evidence" value="ECO:0007669"/>
    <property type="project" value="UniProtKB-SubCell"/>
</dbReference>
<protein>
    <submittedName>
        <fullName evidence="13">Cytochrome c oxidase subunit I</fullName>
    </submittedName>
</protein>
<comment type="caution">
    <text evidence="13">The sequence shown here is derived from an EMBL/GenBank/DDBJ whole genome shotgun (WGS) entry which is preliminary data.</text>
</comment>
<dbReference type="AlphaFoldDB" id="A0A512MBU6"/>
<keyword evidence="7" id="KW-0408">Iron</keyword>
<feature type="transmembrane region" description="Helical" evidence="12">
    <location>
        <begin position="197"/>
        <end position="216"/>
    </location>
</feature>
<evidence type="ECO:0000256" key="8">
    <source>
        <dbReference type="ARBA" id="ARBA00023133"/>
    </source>
</evidence>
<evidence type="ECO:0000256" key="10">
    <source>
        <dbReference type="ARBA" id="ARBA00023157"/>
    </source>
</evidence>
<name>A0A512MBU6_9BACT</name>
<feature type="transmembrane region" description="Helical" evidence="12">
    <location>
        <begin position="243"/>
        <end position="264"/>
    </location>
</feature>
<keyword evidence="14" id="KW-1185">Reference proteome</keyword>